<feature type="compositionally biased region" description="Basic residues" evidence="1">
    <location>
        <begin position="1"/>
        <end position="11"/>
    </location>
</feature>
<proteinExistence type="predicted"/>
<dbReference type="EMBL" id="BMAW01124894">
    <property type="protein sequence ID" value="GFU10022.1"/>
    <property type="molecule type" value="Genomic_DNA"/>
</dbReference>
<keyword evidence="3" id="KW-1185">Reference proteome</keyword>
<dbReference type="AlphaFoldDB" id="A0A8X6UEW4"/>
<comment type="caution">
    <text evidence="2">The sequence shown here is derived from an EMBL/GenBank/DDBJ whole genome shotgun (WGS) entry which is preliminary data.</text>
</comment>
<sequence length="158" mass="17685">MDPTRRGRKRKLSEIEQEGSPTEASSSQNVSEPESKRVAFKNEEPEPTPRMDPTENESTLIEKNSTSPKPRTPPCTFLFAEEPSPEPTRAMLDLNVSDPSATSYISSTVVSSDEEFIQIATEMADVQPMRTTTEIDEEQPMQTSTELDEEQPMQTSTE</sequence>
<name>A0A8X6UEW4_NEPPI</name>
<protein>
    <submittedName>
        <fullName evidence="2">Uncharacterized protein</fullName>
    </submittedName>
</protein>
<organism evidence="2 3">
    <name type="scientific">Nephila pilipes</name>
    <name type="common">Giant wood spider</name>
    <name type="synonym">Nephila maculata</name>
    <dbReference type="NCBI Taxonomy" id="299642"/>
    <lineage>
        <taxon>Eukaryota</taxon>
        <taxon>Metazoa</taxon>
        <taxon>Ecdysozoa</taxon>
        <taxon>Arthropoda</taxon>
        <taxon>Chelicerata</taxon>
        <taxon>Arachnida</taxon>
        <taxon>Araneae</taxon>
        <taxon>Araneomorphae</taxon>
        <taxon>Entelegynae</taxon>
        <taxon>Araneoidea</taxon>
        <taxon>Nephilidae</taxon>
        <taxon>Nephila</taxon>
    </lineage>
</organism>
<feature type="region of interest" description="Disordered" evidence="1">
    <location>
        <begin position="128"/>
        <end position="158"/>
    </location>
</feature>
<feature type="compositionally biased region" description="Polar residues" evidence="1">
    <location>
        <begin position="56"/>
        <end position="69"/>
    </location>
</feature>
<reference evidence="2" key="1">
    <citation type="submission" date="2020-08" db="EMBL/GenBank/DDBJ databases">
        <title>Multicomponent nature underlies the extraordinary mechanical properties of spider dragline silk.</title>
        <authorList>
            <person name="Kono N."/>
            <person name="Nakamura H."/>
            <person name="Mori M."/>
            <person name="Yoshida Y."/>
            <person name="Ohtoshi R."/>
            <person name="Malay A.D."/>
            <person name="Moran D.A.P."/>
            <person name="Tomita M."/>
            <person name="Numata K."/>
            <person name="Arakawa K."/>
        </authorList>
    </citation>
    <scope>NUCLEOTIDE SEQUENCE</scope>
</reference>
<dbReference type="Proteomes" id="UP000887013">
    <property type="component" value="Unassembled WGS sequence"/>
</dbReference>
<evidence type="ECO:0000256" key="1">
    <source>
        <dbReference type="SAM" id="MobiDB-lite"/>
    </source>
</evidence>
<accession>A0A8X6UEW4</accession>
<evidence type="ECO:0000313" key="2">
    <source>
        <dbReference type="EMBL" id="GFU10022.1"/>
    </source>
</evidence>
<evidence type="ECO:0000313" key="3">
    <source>
        <dbReference type="Proteomes" id="UP000887013"/>
    </source>
</evidence>
<feature type="region of interest" description="Disordered" evidence="1">
    <location>
        <begin position="1"/>
        <end position="74"/>
    </location>
</feature>
<feature type="non-terminal residue" evidence="2">
    <location>
        <position position="1"/>
    </location>
</feature>
<gene>
    <name evidence="2" type="ORF">NPIL_351311</name>
</gene>
<feature type="compositionally biased region" description="Basic and acidic residues" evidence="1">
    <location>
        <begin position="33"/>
        <end position="53"/>
    </location>
</feature>
<feature type="compositionally biased region" description="Polar residues" evidence="1">
    <location>
        <begin position="19"/>
        <end position="32"/>
    </location>
</feature>